<evidence type="ECO:0000313" key="2">
    <source>
        <dbReference type="Proteomes" id="UP001177160"/>
    </source>
</evidence>
<reference evidence="1" key="1">
    <citation type="submission" date="2022-09" db="EMBL/GenBank/DDBJ databases">
        <title>Novel Mycoplasma species identified in domestic and wild animals.</title>
        <authorList>
            <person name="Volokhov D.V."/>
            <person name="Furtak V.A."/>
            <person name="Zagorodnyaya T.A."/>
        </authorList>
    </citation>
    <scope>NUCLEOTIDE SEQUENCE</scope>
    <source>
        <strain evidence="1">Oakley</strain>
    </source>
</reference>
<dbReference type="InterPro" id="IPR005583">
    <property type="entry name" value="YaaA"/>
</dbReference>
<dbReference type="PANTHER" id="PTHR30283">
    <property type="entry name" value="PEROXIDE STRESS RESPONSE PROTEIN YAAA"/>
    <property type="match status" value="1"/>
</dbReference>
<dbReference type="RefSeq" id="WP_263608718.1">
    <property type="nucleotide sequence ID" value="NZ_JAOVQM010000006.1"/>
</dbReference>
<dbReference type="Pfam" id="PF03883">
    <property type="entry name" value="H2O2_YaaD"/>
    <property type="match status" value="1"/>
</dbReference>
<gene>
    <name evidence="1" type="ORF">N7548_06795</name>
</gene>
<keyword evidence="2" id="KW-1185">Reference proteome</keyword>
<name>A0ABT2Y7R2_9MOLU</name>
<dbReference type="EMBL" id="JAOVQM010000006">
    <property type="protein sequence ID" value="MCV2232528.1"/>
    <property type="molecule type" value="Genomic_DNA"/>
</dbReference>
<dbReference type="PANTHER" id="PTHR30283:SF4">
    <property type="entry name" value="PEROXIDE STRESS RESISTANCE PROTEIN YAAA"/>
    <property type="match status" value="1"/>
</dbReference>
<dbReference type="Proteomes" id="UP001177160">
    <property type="component" value="Unassembled WGS sequence"/>
</dbReference>
<sequence>MKILFAPAKSFREANPHEGVIIKHKQTLNLVKTISKWTKEMVSKKFKISPDLTNEVHAYYKHFNKHPGYIAIDYYYGESYKALYADTLGEAERAYLNQHVYIIDALYGIIRPLDWIKPYRLDFTISGLDLNHLWKPLFEDTFKGEVEPILSLASDEFTSKISAFTPVYEVHFMDCKQGQCKAISVFNKQQRGALLRHVVKNRIDTISDLPQTFNGYTLQVDGYHLNYIKLID</sequence>
<organism evidence="1 2">
    <name type="scientific">Paracholeplasma manati</name>
    <dbReference type="NCBI Taxonomy" id="591373"/>
    <lineage>
        <taxon>Bacteria</taxon>
        <taxon>Bacillati</taxon>
        <taxon>Mycoplasmatota</taxon>
        <taxon>Mollicutes</taxon>
        <taxon>Acholeplasmatales</taxon>
        <taxon>Acholeplasmataceae</taxon>
        <taxon>Paracholeplasma</taxon>
    </lineage>
</organism>
<protein>
    <submittedName>
        <fullName evidence="1">YaaA family protein</fullName>
    </submittedName>
</protein>
<accession>A0ABT2Y7R2</accession>
<proteinExistence type="predicted"/>
<evidence type="ECO:0000313" key="1">
    <source>
        <dbReference type="EMBL" id="MCV2232528.1"/>
    </source>
</evidence>
<comment type="caution">
    <text evidence="1">The sequence shown here is derived from an EMBL/GenBank/DDBJ whole genome shotgun (WGS) entry which is preliminary data.</text>
</comment>